<gene>
    <name evidence="3" type="ORF">NCTC9045_03284</name>
</gene>
<organism evidence="3 4">
    <name type="scientific">Escherichia coli</name>
    <dbReference type="NCBI Taxonomy" id="562"/>
    <lineage>
        <taxon>Bacteria</taxon>
        <taxon>Pseudomonadati</taxon>
        <taxon>Pseudomonadota</taxon>
        <taxon>Gammaproteobacteria</taxon>
        <taxon>Enterobacterales</taxon>
        <taxon>Enterobacteriaceae</taxon>
        <taxon>Escherichia</taxon>
    </lineage>
</organism>
<dbReference type="SMART" id="SM00530">
    <property type="entry name" value="HTH_XRE"/>
    <property type="match status" value="1"/>
</dbReference>
<dbReference type="EMBL" id="UGDD01000002">
    <property type="protein sequence ID" value="STJ55350.1"/>
    <property type="molecule type" value="Genomic_DNA"/>
</dbReference>
<reference evidence="3 4" key="1">
    <citation type="submission" date="2018-06" db="EMBL/GenBank/DDBJ databases">
        <authorList>
            <consortium name="Pathogen Informatics"/>
            <person name="Doyle S."/>
        </authorList>
    </citation>
    <scope>NUCLEOTIDE SEQUENCE [LARGE SCALE GENOMIC DNA]</scope>
    <source>
        <strain evidence="3 4">NCTC9045</strain>
    </source>
</reference>
<dbReference type="CDD" id="cd00093">
    <property type="entry name" value="HTH_XRE"/>
    <property type="match status" value="1"/>
</dbReference>
<dbReference type="InterPro" id="IPR010982">
    <property type="entry name" value="Lambda_DNA-bd_dom_sf"/>
</dbReference>
<feature type="coiled-coil region" evidence="1">
    <location>
        <begin position="125"/>
        <end position="152"/>
    </location>
</feature>
<feature type="domain" description="HTH cro/C1-type" evidence="2">
    <location>
        <begin position="27"/>
        <end position="77"/>
    </location>
</feature>
<sequence>MYEKNTRSDCNSRSEQEFKSRMECKKKELKLTQELAAELLGFESQGTVSQYLNGKIPVNTDAALKFAALLKVKPEDIREDLKDLMNYVRSSDTYDDNFSGKGWRLVNEEQAELLNLFEILPASEKAKLLNQLRGLNKLYEEAFENMLALKKRNQ</sequence>
<dbReference type="InterPro" id="IPR001387">
    <property type="entry name" value="Cro/C1-type_HTH"/>
</dbReference>
<proteinExistence type="predicted"/>
<dbReference type="Proteomes" id="UP000254503">
    <property type="component" value="Unassembled WGS sequence"/>
</dbReference>
<accession>A0A376X276</accession>
<evidence type="ECO:0000259" key="2">
    <source>
        <dbReference type="PROSITE" id="PS50943"/>
    </source>
</evidence>
<dbReference type="Gene3D" id="1.10.260.40">
    <property type="entry name" value="lambda repressor-like DNA-binding domains"/>
    <property type="match status" value="1"/>
</dbReference>
<evidence type="ECO:0000256" key="1">
    <source>
        <dbReference type="SAM" id="Coils"/>
    </source>
</evidence>
<name>A0A376X276_ECOLX</name>
<evidence type="ECO:0000313" key="3">
    <source>
        <dbReference type="EMBL" id="STJ55350.1"/>
    </source>
</evidence>
<dbReference type="SUPFAM" id="SSF47413">
    <property type="entry name" value="lambda repressor-like DNA-binding domains"/>
    <property type="match status" value="1"/>
</dbReference>
<dbReference type="AlphaFoldDB" id="A0A376X276"/>
<protein>
    <submittedName>
        <fullName evidence="3">Putative regulator of the C1 family from prophage</fullName>
    </submittedName>
</protein>
<evidence type="ECO:0000313" key="4">
    <source>
        <dbReference type="Proteomes" id="UP000254503"/>
    </source>
</evidence>
<dbReference type="GO" id="GO:0003677">
    <property type="term" value="F:DNA binding"/>
    <property type="evidence" value="ECO:0007669"/>
    <property type="project" value="InterPro"/>
</dbReference>
<keyword evidence="1" id="KW-0175">Coiled coil</keyword>
<dbReference type="PROSITE" id="PS50943">
    <property type="entry name" value="HTH_CROC1"/>
    <property type="match status" value="1"/>
</dbReference>
<dbReference type="Pfam" id="PF01381">
    <property type="entry name" value="HTH_3"/>
    <property type="match status" value="1"/>
</dbReference>